<feature type="compositionally biased region" description="Low complexity" evidence="1">
    <location>
        <begin position="48"/>
        <end position="59"/>
    </location>
</feature>
<sequence length="59" mass="5522">MAGGGICGDMLGLGVKGGLLGGTDAADGDGVTELPTSGSSVGAHAASRRPPSSVPVSNR</sequence>
<reference evidence="2" key="1">
    <citation type="submission" date="2021-01" db="EMBL/GenBank/DDBJ databases">
        <title>Whole genome shotgun sequence of Catellatospora methionotrophica NBRC 14553.</title>
        <authorList>
            <person name="Komaki H."/>
            <person name="Tamura T."/>
        </authorList>
    </citation>
    <scope>NUCLEOTIDE SEQUENCE</scope>
    <source>
        <strain evidence="2">NBRC 14553</strain>
    </source>
</reference>
<organism evidence="2 3">
    <name type="scientific">Catellatospora methionotrophica</name>
    <dbReference type="NCBI Taxonomy" id="121620"/>
    <lineage>
        <taxon>Bacteria</taxon>
        <taxon>Bacillati</taxon>
        <taxon>Actinomycetota</taxon>
        <taxon>Actinomycetes</taxon>
        <taxon>Micromonosporales</taxon>
        <taxon>Micromonosporaceae</taxon>
        <taxon>Catellatospora</taxon>
    </lineage>
</organism>
<keyword evidence="3" id="KW-1185">Reference proteome</keyword>
<evidence type="ECO:0000256" key="1">
    <source>
        <dbReference type="SAM" id="MobiDB-lite"/>
    </source>
</evidence>
<dbReference type="EMBL" id="BONJ01000029">
    <property type="protein sequence ID" value="GIG16856.1"/>
    <property type="molecule type" value="Genomic_DNA"/>
</dbReference>
<proteinExistence type="predicted"/>
<accession>A0A8J3PIY0</accession>
<gene>
    <name evidence="2" type="ORF">Cme02nite_51880</name>
</gene>
<comment type="caution">
    <text evidence="2">The sequence shown here is derived from an EMBL/GenBank/DDBJ whole genome shotgun (WGS) entry which is preliminary data.</text>
</comment>
<feature type="region of interest" description="Disordered" evidence="1">
    <location>
        <begin position="18"/>
        <end position="59"/>
    </location>
</feature>
<evidence type="ECO:0000313" key="2">
    <source>
        <dbReference type="EMBL" id="GIG16856.1"/>
    </source>
</evidence>
<dbReference type="Proteomes" id="UP000660339">
    <property type="component" value="Unassembled WGS sequence"/>
</dbReference>
<protein>
    <submittedName>
        <fullName evidence="2">Uncharacterized protein</fullName>
    </submittedName>
</protein>
<dbReference type="AlphaFoldDB" id="A0A8J3PIY0"/>
<name>A0A8J3PIY0_9ACTN</name>
<evidence type="ECO:0000313" key="3">
    <source>
        <dbReference type="Proteomes" id="UP000660339"/>
    </source>
</evidence>